<evidence type="ECO:0000313" key="3">
    <source>
        <dbReference type="EMBL" id="AYV76962.1"/>
    </source>
</evidence>
<evidence type="ECO:0000256" key="1">
    <source>
        <dbReference type="ARBA" id="ARBA00022801"/>
    </source>
</evidence>
<dbReference type="Gene3D" id="3.40.50.300">
    <property type="entry name" value="P-loop containing nucleotide triphosphate hydrolases"/>
    <property type="match status" value="2"/>
</dbReference>
<dbReference type="InterPro" id="IPR027417">
    <property type="entry name" value="P-loop_NTPase"/>
</dbReference>
<dbReference type="EMBL" id="MK072002">
    <property type="protein sequence ID" value="AYV76962.1"/>
    <property type="molecule type" value="Genomic_DNA"/>
</dbReference>
<keyword evidence="1" id="KW-0378">Hydrolase</keyword>
<dbReference type="Pfam" id="PF04851">
    <property type="entry name" value="ResIII"/>
    <property type="match status" value="1"/>
</dbReference>
<dbReference type="GO" id="GO:0004386">
    <property type="term" value="F:helicase activity"/>
    <property type="evidence" value="ECO:0007669"/>
    <property type="project" value="UniProtKB-KW"/>
</dbReference>
<proteinExistence type="predicted"/>
<dbReference type="Pfam" id="PF00271">
    <property type="entry name" value="Helicase_C"/>
    <property type="match status" value="1"/>
</dbReference>
<dbReference type="SMART" id="SM00487">
    <property type="entry name" value="DEXDc"/>
    <property type="match status" value="1"/>
</dbReference>
<dbReference type="PROSITE" id="PS51194">
    <property type="entry name" value="HELICASE_CTER"/>
    <property type="match status" value="1"/>
</dbReference>
<dbReference type="SUPFAM" id="SSF52540">
    <property type="entry name" value="P-loop containing nucleoside triphosphate hydrolases"/>
    <property type="match status" value="2"/>
</dbReference>
<protein>
    <submittedName>
        <fullName evidence="3">DEAD/SNF2-like helicase</fullName>
    </submittedName>
</protein>
<dbReference type="InterPro" id="IPR001650">
    <property type="entry name" value="Helicase_C-like"/>
</dbReference>
<dbReference type="PANTHER" id="PTHR45629">
    <property type="entry name" value="SNF2/RAD54 FAMILY MEMBER"/>
    <property type="match status" value="1"/>
</dbReference>
<feature type="domain" description="Helicase C-terminal" evidence="2">
    <location>
        <begin position="325"/>
        <end position="474"/>
    </location>
</feature>
<dbReference type="GO" id="GO:0016787">
    <property type="term" value="F:hydrolase activity"/>
    <property type="evidence" value="ECO:0007669"/>
    <property type="project" value="UniProtKB-KW"/>
</dbReference>
<keyword evidence="3" id="KW-0547">Nucleotide-binding</keyword>
<dbReference type="PANTHER" id="PTHR45629:SF7">
    <property type="entry name" value="DNA EXCISION REPAIR PROTEIN ERCC-6-RELATED"/>
    <property type="match status" value="1"/>
</dbReference>
<organism evidence="3">
    <name type="scientific">Barrevirus sp</name>
    <dbReference type="NCBI Taxonomy" id="2487763"/>
    <lineage>
        <taxon>Viruses</taxon>
        <taxon>Varidnaviria</taxon>
        <taxon>Bamfordvirae</taxon>
        <taxon>Nucleocytoviricota</taxon>
        <taxon>Megaviricetes</taxon>
        <taxon>Imitervirales</taxon>
        <taxon>Mimiviridae</taxon>
        <taxon>Klosneuvirinae</taxon>
    </lineage>
</organism>
<dbReference type="GO" id="GO:0003677">
    <property type="term" value="F:DNA binding"/>
    <property type="evidence" value="ECO:0007669"/>
    <property type="project" value="InterPro"/>
</dbReference>
<accession>A0A3G4ZPX9</accession>
<dbReference type="GO" id="GO:0005524">
    <property type="term" value="F:ATP binding"/>
    <property type="evidence" value="ECO:0007669"/>
    <property type="project" value="InterPro"/>
</dbReference>
<dbReference type="InterPro" id="IPR014001">
    <property type="entry name" value="Helicase_ATP-bd"/>
</dbReference>
<sequence>MNHDKLNKRLTHMFAYENDDFFVNITLSDFISRKLLDYQFLHIFNLMTSLRDNKIVLDGSDPGTGKTYTSLALCKQLDLRPFIICPKTIMTTWAYVCKIFDITPLAIVNYESIKEGKCYDNDGKRIDCKYIDITELDEKTIEFTWLLPKPTKCIIIFDEVHKCKNQKSLNGKLLLSTLKQESKVLMLSGTLADKPESFHIFGYMLGFYKNIRRASFWIKGMIREDLATLNTDKNSLSAINKKLYPDKGSRMRIVELGSKFPENQVSADCYYIKEKDRLEVNKYFQQFLVGDTELKGADGRTKEHAQVLANITKARQQLELIKVQIIKDLVDDYTENGYNVAIFVNYTETINQLSTILNTKCIVNGQETVEKRKENIDMFQNNQANVIICNIAITEGLDLHDLHGVPRVSLISPSFRSDQLAQTLSRIHRAGAKTPALQRIIFCSGTCEEVICNRLKHKLKFMAKLNDNDLIKID</sequence>
<name>A0A3G4ZPX9_9VIRU</name>
<dbReference type="InterPro" id="IPR050496">
    <property type="entry name" value="SNF2_RAD54_helicase_repair"/>
</dbReference>
<evidence type="ECO:0000259" key="2">
    <source>
        <dbReference type="PROSITE" id="PS51194"/>
    </source>
</evidence>
<reference evidence="3" key="1">
    <citation type="submission" date="2018-10" db="EMBL/GenBank/DDBJ databases">
        <title>Hidden diversity of soil giant viruses.</title>
        <authorList>
            <person name="Schulz F."/>
            <person name="Alteio L."/>
            <person name="Goudeau D."/>
            <person name="Ryan E.M."/>
            <person name="Malmstrom R.R."/>
            <person name="Blanchard J."/>
            <person name="Woyke T."/>
        </authorList>
    </citation>
    <scope>NUCLEOTIDE SEQUENCE</scope>
    <source>
        <strain evidence="3">BAV1</strain>
    </source>
</reference>
<keyword evidence="3" id="KW-0067">ATP-binding</keyword>
<keyword evidence="3" id="KW-0347">Helicase</keyword>
<dbReference type="InterPro" id="IPR006935">
    <property type="entry name" value="Helicase/UvrB_N"/>
</dbReference>
<gene>
    <name evidence="3" type="ORF">Barrevirus5_21</name>
</gene>